<evidence type="ECO:0000313" key="3">
    <source>
        <dbReference type="EMBL" id="PAU48449.1"/>
    </source>
</evidence>
<dbReference type="Gene3D" id="3.10.450.50">
    <property type="match status" value="1"/>
</dbReference>
<dbReference type="GO" id="GO:0016853">
    <property type="term" value="F:isomerase activity"/>
    <property type="evidence" value="ECO:0007669"/>
    <property type="project" value="UniProtKB-KW"/>
</dbReference>
<keyword evidence="3" id="KW-0413">Isomerase</keyword>
<accession>A0A2A2DAQ7</accession>
<keyword evidence="4" id="KW-1185">Reference proteome</keyword>
<reference evidence="3 4" key="1">
    <citation type="submission" date="2017-08" db="EMBL/GenBank/DDBJ databases">
        <title>Genome sequence of Streptomyces albireticuli NRRL B-1670.</title>
        <authorList>
            <person name="Graham D.E."/>
            <person name="Mahan K.M."/>
            <person name="Klingeman D.M."/>
            <person name="Hettich R.L."/>
            <person name="Parry R.J."/>
            <person name="Spain J.C."/>
        </authorList>
    </citation>
    <scope>NUCLEOTIDE SEQUENCE [LARGE SCALE GENOMIC DNA]</scope>
    <source>
        <strain evidence="3 4">NRRL B-1670</strain>
    </source>
</reference>
<feature type="domain" description="DUF5926" evidence="2">
    <location>
        <begin position="57"/>
        <end position="322"/>
    </location>
</feature>
<protein>
    <submittedName>
        <fullName evidence="3">Topoisomerase II</fullName>
    </submittedName>
</protein>
<evidence type="ECO:0000256" key="1">
    <source>
        <dbReference type="SAM" id="MobiDB-lite"/>
    </source>
</evidence>
<evidence type="ECO:0000313" key="4">
    <source>
        <dbReference type="Proteomes" id="UP000218944"/>
    </source>
</evidence>
<dbReference type="InterPro" id="IPR004027">
    <property type="entry name" value="SEC_C_motif"/>
</dbReference>
<proteinExistence type="predicted"/>
<dbReference type="Pfam" id="PF19348">
    <property type="entry name" value="DUF5926"/>
    <property type="match status" value="1"/>
</dbReference>
<dbReference type="RefSeq" id="WP_095581158.1">
    <property type="nucleotide sequence ID" value="NZ_JAJQQQ010000002.1"/>
</dbReference>
<organism evidence="3 4">
    <name type="scientific">Streptomyces albireticuli</name>
    <dbReference type="NCBI Taxonomy" id="1940"/>
    <lineage>
        <taxon>Bacteria</taxon>
        <taxon>Bacillati</taxon>
        <taxon>Actinomycetota</taxon>
        <taxon>Actinomycetes</taxon>
        <taxon>Kitasatosporales</taxon>
        <taxon>Streptomycetaceae</taxon>
        <taxon>Streptomyces</taxon>
    </lineage>
</organism>
<evidence type="ECO:0000259" key="2">
    <source>
        <dbReference type="Pfam" id="PF19348"/>
    </source>
</evidence>
<dbReference type="EMBL" id="NSJV01000249">
    <property type="protein sequence ID" value="PAU48449.1"/>
    <property type="molecule type" value="Genomic_DNA"/>
</dbReference>
<comment type="caution">
    <text evidence="3">The sequence shown here is derived from an EMBL/GenBank/DDBJ whole genome shotgun (WGS) entry which is preliminary data.</text>
</comment>
<dbReference type="AlphaFoldDB" id="A0A2A2DAQ7"/>
<dbReference type="Pfam" id="PF02810">
    <property type="entry name" value="SEC-C"/>
    <property type="match status" value="1"/>
</dbReference>
<feature type="region of interest" description="Disordered" evidence="1">
    <location>
        <begin position="1"/>
        <end position="20"/>
    </location>
</feature>
<sequence>MAKKRRPQTKAATPGAVDGPIPVVGAREPCPCGSGRRYKACHGREASHAAAELVQRPFEGLPGEADWVALRELVPAATVELTLKDGLPEGVPSVTLATVLPMAWPALRRDNGAVLLGLQNDTASGDLSRDLADTLRRALTAQPGTPVAAERAGADGPRLQDLLDLSAPFEPAVHTGFEFWVEDAENATGEVAASLDRANAAAIPTVRLSGVDAAYWCETPDKNHLRWVMPHPEEKLLDALARLHAAGTSSLGEGTRLVGSFRAHGLTVPVWDLPTGMRAEDVEKPAAALAERLAGALADGTPLTAEERRARGGLTSRQVTLN</sequence>
<dbReference type="InterPro" id="IPR045970">
    <property type="entry name" value="DUF5926"/>
</dbReference>
<name>A0A2A2DAQ7_9ACTN</name>
<dbReference type="Proteomes" id="UP000218944">
    <property type="component" value="Unassembled WGS sequence"/>
</dbReference>
<dbReference type="SUPFAM" id="SSF103642">
    <property type="entry name" value="Sec-C motif"/>
    <property type="match status" value="1"/>
</dbReference>
<gene>
    <name evidence="3" type="ORF">CK936_13245</name>
</gene>